<comment type="caution">
    <text evidence="2">The sequence shown here is derived from an EMBL/GenBank/DDBJ whole genome shotgun (WGS) entry which is preliminary data.</text>
</comment>
<evidence type="ECO:0000313" key="3">
    <source>
        <dbReference type="Proteomes" id="UP001138500"/>
    </source>
</evidence>
<keyword evidence="3" id="KW-1185">Reference proteome</keyword>
<evidence type="ECO:0000256" key="1">
    <source>
        <dbReference type="SAM" id="MobiDB-lite"/>
    </source>
</evidence>
<evidence type="ECO:0000313" key="2">
    <source>
        <dbReference type="EMBL" id="KAH9844447.1"/>
    </source>
</evidence>
<sequence>MPAALAASPAGAGSSHERHDSTRISKDILNFKFRWYEGDWSKDTLETLAAVTVPDTLSIPVERAASAPTPAADHGPQQPLATRPSQFSIVTDIASDVEAAAEWLKWESSSSASERASTEQDQDEHDAGDQDDSSSVVTAVRVPLPGGDNDGDEIDRAPVADDEQVGSARVGDAEAHAVVGEVASLKGPEGARKGDGMSGFRRKWEGVVKKASTMFHG</sequence>
<accession>A0A9W7SZC3</accession>
<dbReference type="AlphaFoldDB" id="A0A9W7SZC3"/>
<feature type="compositionally biased region" description="Low complexity" evidence="1">
    <location>
        <begin position="1"/>
        <end position="14"/>
    </location>
</feature>
<protein>
    <submittedName>
        <fullName evidence="2">Uncharacterized protein</fullName>
    </submittedName>
</protein>
<reference evidence="2 3" key="1">
    <citation type="journal article" date="2018" name="IMA Fungus">
        <title>IMA Genome-F 10: Nine draft genome sequences of Claviceps purpurea s.lat., including C. arundinis, C. humidiphila, and C. cf. spartinae, pseudomolecules for the pitch canker pathogen Fusarium circinatum, draft genome of Davidsoniella eucalypti, Grosmannia galeiformis, Quambalaria eucalypti, and Teratosphaeria destructans.</title>
        <authorList>
            <person name="Wingfield B.D."/>
            <person name="Liu M."/>
            <person name="Nguyen H.D."/>
            <person name="Lane F.A."/>
            <person name="Morgan S.W."/>
            <person name="De Vos L."/>
            <person name="Wilken P.M."/>
            <person name="Duong T.A."/>
            <person name="Aylward J."/>
            <person name="Coetzee M.P."/>
            <person name="Dadej K."/>
            <person name="De Beer Z.W."/>
            <person name="Findlay W."/>
            <person name="Havenga M."/>
            <person name="Kolarik M."/>
            <person name="Menzies J.G."/>
            <person name="Naidoo K."/>
            <person name="Pochopski O."/>
            <person name="Shoukouhi P."/>
            <person name="Santana Q.C."/>
            <person name="Seifert K.A."/>
            <person name="Soal N."/>
            <person name="Steenkamp E.T."/>
            <person name="Tatham C.T."/>
            <person name="van der Nest M.A."/>
            <person name="Wingfield M.J."/>
        </authorList>
    </citation>
    <scope>NUCLEOTIDE SEQUENCE [LARGE SCALE GENOMIC DNA]</scope>
    <source>
        <strain evidence="2">CMW44962</strain>
    </source>
</reference>
<feature type="region of interest" description="Disordered" evidence="1">
    <location>
        <begin position="1"/>
        <end position="21"/>
    </location>
</feature>
<feature type="compositionally biased region" description="Acidic residues" evidence="1">
    <location>
        <begin position="120"/>
        <end position="132"/>
    </location>
</feature>
<proteinExistence type="predicted"/>
<dbReference type="EMBL" id="RIBY02000335">
    <property type="protein sequence ID" value="KAH9844447.1"/>
    <property type="molecule type" value="Genomic_DNA"/>
</dbReference>
<name>A0A9W7SZC3_9PEZI</name>
<dbReference type="Proteomes" id="UP001138500">
    <property type="component" value="Unassembled WGS sequence"/>
</dbReference>
<feature type="region of interest" description="Disordered" evidence="1">
    <location>
        <begin position="107"/>
        <end position="170"/>
    </location>
</feature>
<reference evidence="2 3" key="2">
    <citation type="journal article" date="2021" name="Curr. Genet.">
        <title>Genetic response to nitrogen starvation in the aggressive Eucalyptus foliar pathogen Teratosphaeria destructans.</title>
        <authorList>
            <person name="Havenga M."/>
            <person name="Wingfield B.D."/>
            <person name="Wingfield M.J."/>
            <person name="Dreyer L.L."/>
            <person name="Roets F."/>
            <person name="Aylward J."/>
        </authorList>
    </citation>
    <scope>NUCLEOTIDE SEQUENCE [LARGE SCALE GENOMIC DNA]</scope>
    <source>
        <strain evidence="2">CMW44962</strain>
    </source>
</reference>
<gene>
    <name evidence="2" type="ORF">Tdes44962_MAKER01480</name>
</gene>
<dbReference type="OrthoDB" id="10403650at2759"/>
<organism evidence="2 3">
    <name type="scientific">Teratosphaeria destructans</name>
    <dbReference type="NCBI Taxonomy" id="418781"/>
    <lineage>
        <taxon>Eukaryota</taxon>
        <taxon>Fungi</taxon>
        <taxon>Dikarya</taxon>
        <taxon>Ascomycota</taxon>
        <taxon>Pezizomycotina</taxon>
        <taxon>Dothideomycetes</taxon>
        <taxon>Dothideomycetidae</taxon>
        <taxon>Mycosphaerellales</taxon>
        <taxon>Teratosphaeriaceae</taxon>
        <taxon>Teratosphaeria</taxon>
    </lineage>
</organism>